<evidence type="ECO:0000256" key="16">
    <source>
        <dbReference type="SAM" id="MobiDB-lite"/>
    </source>
</evidence>
<dbReference type="Proteomes" id="UP000053593">
    <property type="component" value="Unassembled WGS sequence"/>
</dbReference>
<dbReference type="InterPro" id="IPR039804">
    <property type="entry name" value="RING-CH-C4HC3_LTN1"/>
</dbReference>
<reference evidence="18 19" key="1">
    <citation type="submission" date="2014-04" db="EMBL/GenBank/DDBJ databases">
        <title>Evolutionary Origins and Diversification of the Mycorrhizal Mutualists.</title>
        <authorList>
            <consortium name="DOE Joint Genome Institute"/>
            <consortium name="Mycorrhizal Genomics Consortium"/>
            <person name="Kohler A."/>
            <person name="Kuo A."/>
            <person name="Nagy L.G."/>
            <person name="Floudas D."/>
            <person name="Copeland A."/>
            <person name="Barry K.W."/>
            <person name="Cichocki N."/>
            <person name="Veneault-Fourrey C."/>
            <person name="LaButti K."/>
            <person name="Lindquist E.A."/>
            <person name="Lipzen A."/>
            <person name="Lundell T."/>
            <person name="Morin E."/>
            <person name="Murat C."/>
            <person name="Riley R."/>
            <person name="Ohm R."/>
            <person name="Sun H."/>
            <person name="Tunlid A."/>
            <person name="Henrissat B."/>
            <person name="Grigoriev I.V."/>
            <person name="Hibbett D.S."/>
            <person name="Martin F."/>
        </authorList>
    </citation>
    <scope>NUCLEOTIDE SEQUENCE [LARGE SCALE GENOMIC DNA]</scope>
    <source>
        <strain evidence="18 19">FD-317 M1</strain>
    </source>
</reference>
<dbReference type="Pfam" id="PF23009">
    <property type="entry name" value="UBC_like"/>
    <property type="match status" value="1"/>
</dbReference>
<name>A0A0D0C794_9AGAR</name>
<comment type="function">
    <text evidence="14">E3 ubiquitin-protein ligase component of the ribosome quality control complex (RQC), a ribosome-associated complex that mediates ubiquitination and extraction of incompletely synthesized nascent chains for proteasomal degradation. Mediates ubiquitination of proteins derived from mRNAs lacking stop codons (non-stop proteins) and other translation arrest products induced by poly-lysine sequences and tandem rare codons. Ubiquitination leads to CDC48 recruitment for extraction and degradation of the incomplete translation product. May indirectly play a role in chromatin function and transcription.</text>
</comment>
<comment type="subcellular location">
    <subcellularLocation>
        <location evidence="2">Cytoplasm</location>
        <location evidence="2">Cytosol</location>
    </subcellularLocation>
</comment>
<dbReference type="GO" id="GO:0061630">
    <property type="term" value="F:ubiquitin protein ligase activity"/>
    <property type="evidence" value="ECO:0007669"/>
    <property type="project" value="UniProtKB-EC"/>
</dbReference>
<keyword evidence="10" id="KW-0677">Repeat</keyword>
<dbReference type="GO" id="GO:1990116">
    <property type="term" value="P:ribosome-associated ubiquitin-dependent protein catabolic process"/>
    <property type="evidence" value="ECO:0007669"/>
    <property type="project" value="InterPro"/>
</dbReference>
<feature type="region of interest" description="Disordered" evidence="16">
    <location>
        <begin position="1"/>
        <end position="80"/>
    </location>
</feature>
<evidence type="ECO:0000256" key="1">
    <source>
        <dbReference type="ARBA" id="ARBA00000900"/>
    </source>
</evidence>
<proteinExistence type="inferred from homology"/>
<dbReference type="GO" id="GO:0072344">
    <property type="term" value="P:rescue of stalled ribosome"/>
    <property type="evidence" value="ECO:0007669"/>
    <property type="project" value="TreeGrafter"/>
</dbReference>
<dbReference type="InterPro" id="IPR001841">
    <property type="entry name" value="Znf_RING"/>
</dbReference>
<dbReference type="InterPro" id="IPR054477">
    <property type="entry name" value="LTN1_E3_ligase_6th"/>
</dbReference>
<evidence type="ECO:0000256" key="5">
    <source>
        <dbReference type="ARBA" id="ARBA00012483"/>
    </source>
</evidence>
<dbReference type="InterPro" id="IPR011016">
    <property type="entry name" value="Znf_RING-CH"/>
</dbReference>
<dbReference type="PANTHER" id="PTHR12389:SF0">
    <property type="entry name" value="E3 UBIQUITIN-PROTEIN LIGASE LISTERIN"/>
    <property type="match status" value="1"/>
</dbReference>
<evidence type="ECO:0000256" key="8">
    <source>
        <dbReference type="ARBA" id="ARBA00022679"/>
    </source>
</evidence>
<dbReference type="GO" id="GO:0043023">
    <property type="term" value="F:ribosomal large subunit binding"/>
    <property type="evidence" value="ECO:0007669"/>
    <property type="project" value="TreeGrafter"/>
</dbReference>
<feature type="region of interest" description="Disordered" evidence="16">
    <location>
        <begin position="244"/>
        <end position="316"/>
    </location>
</feature>
<dbReference type="GO" id="GO:0016567">
    <property type="term" value="P:protein ubiquitination"/>
    <property type="evidence" value="ECO:0007669"/>
    <property type="project" value="UniProtKB-UniPathway"/>
</dbReference>
<dbReference type="OrthoDB" id="6108at2759"/>
<keyword evidence="7" id="KW-0963">Cytoplasm</keyword>
<evidence type="ECO:0000256" key="3">
    <source>
        <dbReference type="ARBA" id="ARBA00004906"/>
    </source>
</evidence>
<organism evidence="18 19">
    <name type="scientific">Collybiopsis luxurians FD-317 M1</name>
    <dbReference type="NCBI Taxonomy" id="944289"/>
    <lineage>
        <taxon>Eukaryota</taxon>
        <taxon>Fungi</taxon>
        <taxon>Dikarya</taxon>
        <taxon>Basidiomycota</taxon>
        <taxon>Agaricomycotina</taxon>
        <taxon>Agaricomycetes</taxon>
        <taxon>Agaricomycetidae</taxon>
        <taxon>Agaricales</taxon>
        <taxon>Marasmiineae</taxon>
        <taxon>Omphalotaceae</taxon>
        <taxon>Collybiopsis</taxon>
        <taxon>Collybiopsis luxurians</taxon>
    </lineage>
</organism>
<evidence type="ECO:0000256" key="15">
    <source>
        <dbReference type="PROSITE-ProRule" id="PRU00175"/>
    </source>
</evidence>
<comment type="pathway">
    <text evidence="3">Protein modification; protein ubiquitination.</text>
</comment>
<keyword evidence="8" id="KW-0808">Transferase</keyword>
<dbReference type="Gene3D" id="3.30.40.10">
    <property type="entry name" value="Zinc/RING finger domain, C3HC4 (zinc finger)"/>
    <property type="match status" value="1"/>
</dbReference>
<dbReference type="InterPro" id="IPR039795">
    <property type="entry name" value="LTN1/Rkr1"/>
</dbReference>
<dbReference type="Pfam" id="PF22958">
    <property type="entry name" value="Ltn1_1st"/>
    <property type="match status" value="1"/>
</dbReference>
<dbReference type="UniPathway" id="UPA00143"/>
<dbReference type="Pfam" id="PF22999">
    <property type="entry name" value="LTN1_E3_ligase_6th"/>
    <property type="match status" value="1"/>
</dbReference>
<keyword evidence="9" id="KW-0479">Metal-binding</keyword>
<evidence type="ECO:0000256" key="12">
    <source>
        <dbReference type="ARBA" id="ARBA00022786"/>
    </source>
</evidence>
<keyword evidence="11 15" id="KW-0863">Zinc-finger</keyword>
<accession>A0A0D0C794</accession>
<sequence length="2036" mass="221681">MPKGAKKSGPSTSKSSGSATPNTRSKSDGPPKNTTKKKSGGGGGANKKQKLSKKELKELEKQQRQKAYVAPTKPQPVKPDPLDSTGLAYVLPPELVIVLRNLGKKAVKTREKALDELDNSWLNRREDDQVQILVDMLPVWLSHLPQLLLHASRRIRLAAASVHRSFIGIPAVLDQIRLETQSNINLEAADVLGIWALAVHDIDPTVANVASESWNRFIQTTPSRSQITSITTFAQRAILDPTELYTYLNPPPPPPPAHTPTPHLSSRGKASVNQKATKGKQPPNKGKPSANISVVSSPLEMRTDADEAQSDSLETDADRDARIRVGGLGALAWMLSRIEPSNGVADELLVSLVEPKLWSSLIGNSPESFGFEQPPVRKAAWRLVGAVGSILDALKSAAALPGTDSGRVSDLLHILSTFVLHSAWDELDTGVQGIMWQPLLRFLKENPEAWQWEIEYTASHSQPESSNLNDTDSDSDFGDSDSGSDSDEGEGEADTSASAPDTSRQAVSSAYQSFLSFLERGCNGSPVQAYPAVVVVLSTLPSSILLSTTAVPEPSEPSPPPFSSLFDAFWAALDPQPADNSKLTPNRVFSGPGGDRAAKAFVEAILECVVFLVRRVRSSHSPETHAILPDALANLVRIQIERVWAEVTTIATGEAKQKLRRLRIAPDVVGSAFGRALRGLKGLPEVEGSSSLHDDIWQSVAQLIKENALSAAGAAENSKELSSLVSSVLHALRTDSSDASLSHLLLLDVFSITLDRCVQAVVDAESPATGSLGALSLLTELLRTFGFDLEGNVSISAAGDIDVITKIDTFVVQNVFKLLLLCSQSQSQQGEEGLSLLAVYLVQREASQGSLLWISLLEQVVDDLHSHSSDVATVLGRLLALLDLICSRRGGRGVMERLKPATNDLDEILFGLAEGAVSTPSSSSSTVLTQLRKLLSLSHTAGGLSHPLLTTSGLVRLVDMLIDRFGEGTESLLGIGGFEADDEYLTGLDKLDRLLVLIEVVLESPVFLQPLSDSNVPTSSSSSTLPPTTKIPPSVFLLAHILPRSSLLFEAKSEDAGNLVQRIESVSTQALRIWTASTKTRASNNTELMSVVYSTIISKLRVLLANTGSASRCSAEDVVEAFDALRGSMKSLGSPRSMNNPIEALLPSQASLDTLLDGLNGAPIDGSLGVVDELAGYASLFSSSAAPLASNGNPQIYARYVLALLRIIFDDLGLARKLFADGTGAAPSNSWWILRHLLALGVYAEGVTMVPAAYTSSPLFGDDDTPDRSRRCREIVSKVQQIVAYVFASAEGAGAGEWRKDLCRTLSARNTNISNPSLPSIATFIFSIIRSATQTDSYRDCRIVREVLFRIFETGIGGESISEEEASLWIQYARTISEPEKSARAPLTGITILSTLVANLPSSLSSSFPRLDRYRNELASSLLGVPLSRATSEGLRILLKLVVGTAPDVESEVEFLPVQRAVNVMKACQKWVEGGAEDDDEEDESDGDSMEELESAMSLTFFHFAPILQNVPGSHWQFIFDVLENNIENCEIKFNSPRPRLNPSSLQLVTLARTLRLIGHIQDLASTNKSLRAEWAERRDGVMKGVRDLLLGDGTDEEVSVEASSDMGSWSIPENVCRKLVLELVANYLPDELVDNESLPKMCHLLSYGPSSASFSPSSITSLFSSATISPLVQHHQLAYQILQKAALKRTEHFVMEAGLDTEGIFKAKLPDELMVLLSRTINLDLDYDDVSADREHEQNVFVYLLGWMLLFDLFADTSMKVRMSYIEQLRSSGVIERHFIPNIFGLLGIDRGIVKAFKLDIWGVDKFYVQFYETGSLCGVQTFAAHLYYRALLTVPSLIYTWVLDCRDRQLSSAVATYTSSHFSPVLIRTELDHVKSPEAQSELSTDENQLTVKVASGAVNEVTASYLVDEQQLEIRLRIPGDWPLHRIEIRDTKKIGVDDNRWRSWILAVQQTIWAQNGRIVDGLALFKKNVTGHFAGQVECAICYSLISVMDGSLPKKPCNTCKNRFHAACLFKWFNTSHSSSCPLCRSDILH</sequence>
<dbReference type="EC" id="2.3.2.27" evidence="5"/>
<evidence type="ECO:0000313" key="19">
    <source>
        <dbReference type="Proteomes" id="UP000053593"/>
    </source>
</evidence>
<feature type="compositionally biased region" description="Acidic residues" evidence="16">
    <location>
        <begin position="306"/>
        <end position="315"/>
    </location>
</feature>
<evidence type="ECO:0000256" key="11">
    <source>
        <dbReference type="ARBA" id="ARBA00022771"/>
    </source>
</evidence>
<comment type="catalytic activity">
    <reaction evidence="1">
        <text>S-ubiquitinyl-[E2 ubiquitin-conjugating enzyme]-L-cysteine + [acceptor protein]-L-lysine = [E2 ubiquitin-conjugating enzyme]-L-cysteine + N(6)-ubiquitinyl-[acceptor protein]-L-lysine.</text>
        <dbReference type="EC" id="2.3.2.27"/>
    </reaction>
</comment>
<evidence type="ECO:0000313" key="18">
    <source>
        <dbReference type="EMBL" id="KIK58369.1"/>
    </source>
</evidence>
<feature type="compositionally biased region" description="Pro residues" evidence="16">
    <location>
        <begin position="249"/>
        <end position="259"/>
    </location>
</feature>
<keyword evidence="12" id="KW-0833">Ubl conjugation pathway</keyword>
<feature type="compositionally biased region" description="Acidic residues" evidence="16">
    <location>
        <begin position="471"/>
        <end position="493"/>
    </location>
</feature>
<feature type="compositionally biased region" description="Basic and acidic residues" evidence="16">
    <location>
        <begin position="52"/>
        <end position="63"/>
    </location>
</feature>
<keyword evidence="13" id="KW-0862">Zinc</keyword>
<dbReference type="EMBL" id="KN834785">
    <property type="protein sequence ID" value="KIK58369.1"/>
    <property type="molecule type" value="Genomic_DNA"/>
</dbReference>
<dbReference type="InterPro" id="IPR054478">
    <property type="entry name" value="LTN1_UBC"/>
</dbReference>
<gene>
    <name evidence="18" type="ORF">GYMLUDRAFT_45278</name>
</gene>
<dbReference type="PROSITE" id="PS50089">
    <property type="entry name" value="ZF_RING_2"/>
    <property type="match status" value="1"/>
</dbReference>
<dbReference type="PANTHER" id="PTHR12389">
    <property type="entry name" value="ZINC FINGER PROTEIN 294"/>
    <property type="match status" value="1"/>
</dbReference>
<feature type="region of interest" description="Disordered" evidence="16">
    <location>
        <begin position="461"/>
        <end position="504"/>
    </location>
</feature>
<dbReference type="InterPro" id="IPR054476">
    <property type="entry name" value="Ltn1_N"/>
</dbReference>
<evidence type="ECO:0000256" key="10">
    <source>
        <dbReference type="ARBA" id="ARBA00022737"/>
    </source>
</evidence>
<dbReference type="GO" id="GO:1990112">
    <property type="term" value="C:RQC complex"/>
    <property type="evidence" value="ECO:0007669"/>
    <property type="project" value="InterPro"/>
</dbReference>
<dbReference type="SUPFAM" id="SSF48371">
    <property type="entry name" value="ARM repeat"/>
    <property type="match status" value="1"/>
</dbReference>
<evidence type="ECO:0000256" key="13">
    <source>
        <dbReference type="ARBA" id="ARBA00022833"/>
    </source>
</evidence>
<protein>
    <recommendedName>
        <fullName evidence="6">E3 ubiquitin-protein ligase listerin</fullName>
        <ecNumber evidence="5">2.3.2.27</ecNumber>
    </recommendedName>
</protein>
<evidence type="ECO:0000256" key="9">
    <source>
        <dbReference type="ARBA" id="ARBA00022723"/>
    </source>
</evidence>
<dbReference type="InterPro" id="IPR013083">
    <property type="entry name" value="Znf_RING/FYVE/PHD"/>
</dbReference>
<evidence type="ECO:0000256" key="6">
    <source>
        <dbReference type="ARBA" id="ARBA00017157"/>
    </source>
</evidence>
<dbReference type="InterPro" id="IPR016024">
    <property type="entry name" value="ARM-type_fold"/>
</dbReference>
<dbReference type="HOGENOM" id="CLU_000945_0_0_1"/>
<evidence type="ECO:0000256" key="7">
    <source>
        <dbReference type="ARBA" id="ARBA00022490"/>
    </source>
</evidence>
<dbReference type="GO" id="GO:0008270">
    <property type="term" value="F:zinc ion binding"/>
    <property type="evidence" value="ECO:0007669"/>
    <property type="project" value="UniProtKB-KW"/>
</dbReference>
<keyword evidence="19" id="KW-1185">Reference proteome</keyword>
<evidence type="ECO:0000256" key="2">
    <source>
        <dbReference type="ARBA" id="ARBA00004514"/>
    </source>
</evidence>
<evidence type="ECO:0000256" key="4">
    <source>
        <dbReference type="ARBA" id="ARBA00007997"/>
    </source>
</evidence>
<dbReference type="SMART" id="SM01197">
    <property type="entry name" value="FANCL_C"/>
    <property type="match status" value="1"/>
</dbReference>
<comment type="similarity">
    <text evidence="4">Belongs to the LTN1 family.</text>
</comment>
<dbReference type="CDD" id="cd16491">
    <property type="entry name" value="RING-CH-C4HC3_LTN1"/>
    <property type="match status" value="1"/>
</dbReference>
<feature type="compositionally biased region" description="Low complexity" evidence="16">
    <location>
        <begin position="7"/>
        <end position="21"/>
    </location>
</feature>
<feature type="domain" description="RING-type" evidence="17">
    <location>
        <begin position="1984"/>
        <end position="2031"/>
    </location>
</feature>
<evidence type="ECO:0000259" key="17">
    <source>
        <dbReference type="PROSITE" id="PS50089"/>
    </source>
</evidence>
<evidence type="ECO:0000256" key="14">
    <source>
        <dbReference type="ARBA" id="ARBA00055150"/>
    </source>
</evidence>
<dbReference type="FunFam" id="3.30.40.10:FF:000038">
    <property type="entry name" value="E3 ubiquitin-protein ligase listerin"/>
    <property type="match status" value="1"/>
</dbReference>
<dbReference type="SMART" id="SM00744">
    <property type="entry name" value="RINGv"/>
    <property type="match status" value="1"/>
</dbReference>
<dbReference type="GO" id="GO:0005829">
    <property type="term" value="C:cytosol"/>
    <property type="evidence" value="ECO:0007669"/>
    <property type="project" value="UniProtKB-SubCell"/>
</dbReference>
<dbReference type="SUPFAM" id="SSF57850">
    <property type="entry name" value="RING/U-box"/>
    <property type="match status" value="1"/>
</dbReference>